<dbReference type="InterPro" id="IPR013325">
    <property type="entry name" value="RNA_pol_sigma_r2"/>
</dbReference>
<evidence type="ECO:0000256" key="2">
    <source>
        <dbReference type="ARBA" id="ARBA00023015"/>
    </source>
</evidence>
<dbReference type="Gene3D" id="1.10.10.10">
    <property type="entry name" value="Winged helix-like DNA-binding domain superfamily/Winged helix DNA-binding domain"/>
    <property type="match status" value="1"/>
</dbReference>
<dbReference type="SUPFAM" id="SSF88659">
    <property type="entry name" value="Sigma3 and sigma4 domains of RNA polymerase sigma factors"/>
    <property type="match status" value="1"/>
</dbReference>
<dbReference type="Proteomes" id="UP000582090">
    <property type="component" value="Unassembled WGS sequence"/>
</dbReference>
<reference evidence="7 8" key="1">
    <citation type="submission" date="2020-08" db="EMBL/GenBank/DDBJ databases">
        <title>Genomic Encyclopedia of Type Strains, Phase IV (KMG-IV): sequencing the most valuable type-strain genomes for metagenomic binning, comparative biology and taxonomic classification.</title>
        <authorList>
            <person name="Goeker M."/>
        </authorList>
    </citation>
    <scope>NUCLEOTIDE SEQUENCE [LARGE SCALE GENOMIC DNA]</scope>
    <source>
        <strain evidence="7 8">DSM 26575</strain>
    </source>
</reference>
<feature type="domain" description="RNA polymerase sigma-70 region 2" evidence="5">
    <location>
        <begin position="18"/>
        <end position="77"/>
    </location>
</feature>
<comment type="caution">
    <text evidence="7">The sequence shown here is derived from an EMBL/GenBank/DDBJ whole genome shotgun (WGS) entry which is preliminary data.</text>
</comment>
<dbReference type="RefSeq" id="WP_183900950.1">
    <property type="nucleotide sequence ID" value="NZ_JACIDW010000009.1"/>
</dbReference>
<dbReference type="Gene3D" id="1.10.1740.10">
    <property type="match status" value="1"/>
</dbReference>
<dbReference type="GO" id="GO:0003677">
    <property type="term" value="F:DNA binding"/>
    <property type="evidence" value="ECO:0007669"/>
    <property type="project" value="InterPro"/>
</dbReference>
<protein>
    <submittedName>
        <fullName evidence="7">RNA polymerase sigma-70 factor (ECF subfamily)</fullName>
    </submittedName>
</protein>
<accession>A0A7W6GB84</accession>
<dbReference type="PANTHER" id="PTHR43133:SF25">
    <property type="entry name" value="RNA POLYMERASE SIGMA FACTOR RFAY-RELATED"/>
    <property type="match status" value="1"/>
</dbReference>
<evidence type="ECO:0000313" key="8">
    <source>
        <dbReference type="Proteomes" id="UP000582090"/>
    </source>
</evidence>
<dbReference type="PANTHER" id="PTHR43133">
    <property type="entry name" value="RNA POLYMERASE ECF-TYPE SIGMA FACTO"/>
    <property type="match status" value="1"/>
</dbReference>
<dbReference type="EMBL" id="JACIDW010000009">
    <property type="protein sequence ID" value="MBB3965393.1"/>
    <property type="molecule type" value="Genomic_DNA"/>
</dbReference>
<evidence type="ECO:0000256" key="4">
    <source>
        <dbReference type="ARBA" id="ARBA00023163"/>
    </source>
</evidence>
<evidence type="ECO:0000259" key="6">
    <source>
        <dbReference type="Pfam" id="PF08281"/>
    </source>
</evidence>
<sequence length="167" mass="18926">MIYQQMTNSFEEDVVDLIPALNSFARTFHRSQTDVDDLVQETLTRALGNIDKFRPGSNLKSWLFTIMRNLFCSRFRIGKREMVGLEECVSDAGSVAADQEWRIRGHELERACGGLKEPFKSAFEFVFIDGRTYEEAAEHFHGATGTVKSRVNRARQRIAAECGEAVA</sequence>
<keyword evidence="4" id="KW-0804">Transcription</keyword>
<dbReference type="InterPro" id="IPR013249">
    <property type="entry name" value="RNA_pol_sigma70_r4_t2"/>
</dbReference>
<dbReference type="NCBIfam" id="TIGR02937">
    <property type="entry name" value="sigma70-ECF"/>
    <property type="match status" value="1"/>
</dbReference>
<keyword evidence="8" id="KW-1185">Reference proteome</keyword>
<gene>
    <name evidence="7" type="ORF">GGQ67_003066</name>
</gene>
<dbReference type="SUPFAM" id="SSF88946">
    <property type="entry name" value="Sigma2 domain of RNA polymerase sigma factors"/>
    <property type="match status" value="1"/>
</dbReference>
<evidence type="ECO:0000313" key="7">
    <source>
        <dbReference type="EMBL" id="MBB3965393.1"/>
    </source>
</evidence>
<keyword evidence="2" id="KW-0805">Transcription regulation</keyword>
<dbReference type="InterPro" id="IPR039425">
    <property type="entry name" value="RNA_pol_sigma-70-like"/>
</dbReference>
<dbReference type="InterPro" id="IPR007627">
    <property type="entry name" value="RNA_pol_sigma70_r2"/>
</dbReference>
<name>A0A7W6GB84_9HYPH</name>
<proteinExistence type="inferred from homology"/>
<dbReference type="Pfam" id="PF04542">
    <property type="entry name" value="Sigma70_r2"/>
    <property type="match status" value="1"/>
</dbReference>
<dbReference type="AlphaFoldDB" id="A0A7W6GB84"/>
<evidence type="ECO:0000256" key="3">
    <source>
        <dbReference type="ARBA" id="ARBA00023082"/>
    </source>
</evidence>
<evidence type="ECO:0000256" key="1">
    <source>
        <dbReference type="ARBA" id="ARBA00010641"/>
    </source>
</evidence>
<organism evidence="7 8">
    <name type="scientific">Rhizobium metallidurans</name>
    <dbReference type="NCBI Taxonomy" id="1265931"/>
    <lineage>
        <taxon>Bacteria</taxon>
        <taxon>Pseudomonadati</taxon>
        <taxon>Pseudomonadota</taxon>
        <taxon>Alphaproteobacteria</taxon>
        <taxon>Hyphomicrobiales</taxon>
        <taxon>Rhizobiaceae</taxon>
        <taxon>Rhizobium/Agrobacterium group</taxon>
        <taxon>Rhizobium</taxon>
    </lineage>
</organism>
<evidence type="ECO:0000259" key="5">
    <source>
        <dbReference type="Pfam" id="PF04542"/>
    </source>
</evidence>
<dbReference type="InterPro" id="IPR036388">
    <property type="entry name" value="WH-like_DNA-bd_sf"/>
</dbReference>
<dbReference type="Pfam" id="PF08281">
    <property type="entry name" value="Sigma70_r4_2"/>
    <property type="match status" value="1"/>
</dbReference>
<dbReference type="InterPro" id="IPR014284">
    <property type="entry name" value="RNA_pol_sigma-70_dom"/>
</dbReference>
<comment type="similarity">
    <text evidence="1">Belongs to the sigma-70 factor family. ECF subfamily.</text>
</comment>
<feature type="domain" description="RNA polymerase sigma factor 70 region 4 type 2" evidence="6">
    <location>
        <begin position="108"/>
        <end position="158"/>
    </location>
</feature>
<keyword evidence="3" id="KW-0731">Sigma factor</keyword>
<dbReference type="InterPro" id="IPR013324">
    <property type="entry name" value="RNA_pol_sigma_r3/r4-like"/>
</dbReference>
<dbReference type="GO" id="GO:0006352">
    <property type="term" value="P:DNA-templated transcription initiation"/>
    <property type="evidence" value="ECO:0007669"/>
    <property type="project" value="InterPro"/>
</dbReference>
<dbReference type="GO" id="GO:0016987">
    <property type="term" value="F:sigma factor activity"/>
    <property type="evidence" value="ECO:0007669"/>
    <property type="project" value="UniProtKB-KW"/>
</dbReference>